<feature type="transmembrane region" description="Helical" evidence="2">
    <location>
        <begin position="81"/>
        <end position="100"/>
    </location>
</feature>
<evidence type="ECO:0000259" key="3">
    <source>
        <dbReference type="Pfam" id="PF26604"/>
    </source>
</evidence>
<feature type="region of interest" description="Disordered" evidence="1">
    <location>
        <begin position="1"/>
        <end position="22"/>
    </location>
</feature>
<evidence type="ECO:0000256" key="2">
    <source>
        <dbReference type="SAM" id="Phobius"/>
    </source>
</evidence>
<proteinExistence type="predicted"/>
<evidence type="ECO:0000256" key="1">
    <source>
        <dbReference type="SAM" id="MobiDB-lite"/>
    </source>
</evidence>
<gene>
    <name evidence="4" type="ORF">Pla163_06960</name>
</gene>
<sequence length="102" mass="11025">MGRCRVNATEAQPSTVDAEADREPGRHVDVLGWIGTVTVLLAHALANTDRIDDTGWMYHGLNLAGSAALGYLCVRRKVWQSVWLNAVWGVVAIVALVGIATR</sequence>
<evidence type="ECO:0000313" key="4">
    <source>
        <dbReference type="EMBL" id="QDU83597.1"/>
    </source>
</evidence>
<dbReference type="Proteomes" id="UP000319342">
    <property type="component" value="Chromosome"/>
</dbReference>
<accession>A0A518CWI9</accession>
<reference evidence="4 5" key="1">
    <citation type="submission" date="2019-02" db="EMBL/GenBank/DDBJ databases">
        <title>Deep-cultivation of Planctomycetes and their phenomic and genomic characterization uncovers novel biology.</title>
        <authorList>
            <person name="Wiegand S."/>
            <person name="Jogler M."/>
            <person name="Boedeker C."/>
            <person name="Pinto D."/>
            <person name="Vollmers J."/>
            <person name="Rivas-Marin E."/>
            <person name="Kohn T."/>
            <person name="Peeters S.H."/>
            <person name="Heuer A."/>
            <person name="Rast P."/>
            <person name="Oberbeckmann S."/>
            <person name="Bunk B."/>
            <person name="Jeske O."/>
            <person name="Meyerdierks A."/>
            <person name="Storesund J.E."/>
            <person name="Kallscheuer N."/>
            <person name="Luecker S."/>
            <person name="Lage O.M."/>
            <person name="Pohl T."/>
            <person name="Merkel B.J."/>
            <person name="Hornburger P."/>
            <person name="Mueller R.-W."/>
            <person name="Bruemmer F."/>
            <person name="Labrenz M."/>
            <person name="Spormann A.M."/>
            <person name="Op den Camp H."/>
            <person name="Overmann J."/>
            <person name="Amann R."/>
            <person name="Jetten M.S.M."/>
            <person name="Mascher T."/>
            <person name="Medema M.H."/>
            <person name="Devos D.P."/>
            <person name="Kaster A.-K."/>
            <person name="Ovreas L."/>
            <person name="Rohde M."/>
            <person name="Galperin M.Y."/>
            <person name="Jogler C."/>
        </authorList>
    </citation>
    <scope>NUCLEOTIDE SEQUENCE [LARGE SCALE GENOMIC DNA]</scope>
    <source>
        <strain evidence="4 5">Pla163</strain>
    </source>
</reference>
<organism evidence="4 5">
    <name type="scientific">Rohdeia mirabilis</name>
    <dbReference type="NCBI Taxonomy" id="2528008"/>
    <lineage>
        <taxon>Bacteria</taxon>
        <taxon>Pseudomonadati</taxon>
        <taxon>Planctomycetota</taxon>
        <taxon>Planctomycetia</taxon>
        <taxon>Planctomycetia incertae sedis</taxon>
        <taxon>Rohdeia</taxon>
    </lineage>
</organism>
<dbReference type="Pfam" id="PF26604">
    <property type="entry name" value="CBU_0592"/>
    <property type="match status" value="1"/>
</dbReference>
<keyword evidence="5" id="KW-1185">Reference proteome</keyword>
<feature type="domain" description="CBU-0592-like" evidence="3">
    <location>
        <begin position="28"/>
        <end position="99"/>
    </location>
</feature>
<keyword evidence="2" id="KW-0812">Transmembrane</keyword>
<keyword evidence="2" id="KW-1133">Transmembrane helix</keyword>
<evidence type="ECO:0000313" key="5">
    <source>
        <dbReference type="Proteomes" id="UP000319342"/>
    </source>
</evidence>
<dbReference type="EMBL" id="CP036290">
    <property type="protein sequence ID" value="QDU83597.1"/>
    <property type="molecule type" value="Genomic_DNA"/>
</dbReference>
<dbReference type="NCBIfam" id="NF047864">
    <property type="entry name" value="CBU_0592_membra"/>
    <property type="match status" value="1"/>
</dbReference>
<dbReference type="AlphaFoldDB" id="A0A518CWI9"/>
<name>A0A518CWI9_9BACT</name>
<dbReference type="InterPro" id="IPR058058">
    <property type="entry name" value="CBU_0592-like"/>
</dbReference>
<keyword evidence="2" id="KW-0472">Membrane</keyword>
<feature type="transmembrane region" description="Helical" evidence="2">
    <location>
        <begin position="56"/>
        <end position="74"/>
    </location>
</feature>
<protein>
    <recommendedName>
        <fullName evidence="3">CBU-0592-like domain-containing protein</fullName>
    </recommendedName>
</protein>